<dbReference type="Gene3D" id="3.20.20.80">
    <property type="entry name" value="Glycosidases"/>
    <property type="match status" value="1"/>
</dbReference>
<dbReference type="OrthoDB" id="5806726at2759"/>
<sequence>MRGSYCYSSSFKQIQLYTRAVVPDEPEERWQFPHTRSGLMELDEFCWSLCIELIPTLDVSPRVAYHDLPDLYHSFQMYISCFSHAKTIGIGPRLSSFLVDLPDDALPNTEDAYRLLSIPSTCTLQLCSFGELVERIEQFPVNTVLAEYGFQADYDFEQRATLYEENGVPFYVVPGTAAWNSLAGCPEATVGNVHAAVSSAESHGALGMIISHWSGAANVTHLPFMWTGLLPAAGFAWNSNTDLGFVHRNLAELLNLHIFEDLGNTVGQVIVELGRAETYLIRCSRSQPGSDMSDLPSEKGSTLYQFLSHPDEVSLDSLPSEAFTKTMRHIRKCQSEVQRCELRCTEGLMILEELQLTTDLMLAACRTGRSLAIAGKNPQATDEHAGLNCVNMGVANLPPTTRTDVANRFLDLIETYRNVWLSRCLPVGLPESLLVLSAMLKQFVPNETSIVHPKH</sequence>
<dbReference type="InterPro" id="IPR017853">
    <property type="entry name" value="GH"/>
</dbReference>
<dbReference type="Proteomes" id="UP000014760">
    <property type="component" value="Unassembled WGS sequence"/>
</dbReference>
<dbReference type="OMA" id="INNIYHA"/>
<dbReference type="SUPFAM" id="SSF51445">
    <property type="entry name" value="(Trans)glycosidases"/>
    <property type="match status" value="1"/>
</dbReference>
<dbReference type="EMBL" id="AMQN01000320">
    <property type="status" value="NOT_ANNOTATED_CDS"/>
    <property type="molecule type" value="Genomic_DNA"/>
</dbReference>
<proteinExistence type="predicted"/>
<reference evidence="1 3" key="2">
    <citation type="journal article" date="2013" name="Nature">
        <title>Insights into bilaterian evolution from three spiralian genomes.</title>
        <authorList>
            <person name="Simakov O."/>
            <person name="Marletaz F."/>
            <person name="Cho S.J."/>
            <person name="Edsinger-Gonzales E."/>
            <person name="Havlak P."/>
            <person name="Hellsten U."/>
            <person name="Kuo D.H."/>
            <person name="Larsson T."/>
            <person name="Lv J."/>
            <person name="Arendt D."/>
            <person name="Savage R."/>
            <person name="Osoegawa K."/>
            <person name="de Jong P."/>
            <person name="Grimwood J."/>
            <person name="Chapman J.A."/>
            <person name="Shapiro H."/>
            <person name="Aerts A."/>
            <person name="Otillar R.P."/>
            <person name="Terry A.Y."/>
            <person name="Boore J.L."/>
            <person name="Grigoriev I.V."/>
            <person name="Lindberg D.R."/>
            <person name="Seaver E.C."/>
            <person name="Weisblat D.A."/>
            <person name="Putnam N.H."/>
            <person name="Rokhsar D.S."/>
        </authorList>
    </citation>
    <scope>NUCLEOTIDE SEQUENCE</scope>
    <source>
        <strain evidence="1 3">I ESC-2004</strain>
    </source>
</reference>
<protein>
    <submittedName>
        <fullName evidence="1 2">Uncharacterized protein</fullName>
    </submittedName>
</protein>
<reference evidence="2" key="3">
    <citation type="submission" date="2015-06" db="UniProtKB">
        <authorList>
            <consortium name="EnsemblMetazoa"/>
        </authorList>
    </citation>
    <scope>IDENTIFICATION</scope>
</reference>
<dbReference type="EMBL" id="KB309537">
    <property type="protein sequence ID" value="ELT94138.1"/>
    <property type="molecule type" value="Genomic_DNA"/>
</dbReference>
<gene>
    <name evidence="1" type="ORF">CAPTEDRAFT_214115</name>
</gene>
<reference evidence="3" key="1">
    <citation type="submission" date="2012-12" db="EMBL/GenBank/DDBJ databases">
        <authorList>
            <person name="Hellsten U."/>
            <person name="Grimwood J."/>
            <person name="Chapman J.A."/>
            <person name="Shapiro H."/>
            <person name="Aerts A."/>
            <person name="Otillar R.P."/>
            <person name="Terry A.Y."/>
            <person name="Boore J.L."/>
            <person name="Simakov O."/>
            <person name="Marletaz F."/>
            <person name="Cho S.-J."/>
            <person name="Edsinger-Gonzales E."/>
            <person name="Havlak P."/>
            <person name="Kuo D.-H."/>
            <person name="Larsson T."/>
            <person name="Lv J."/>
            <person name="Arendt D."/>
            <person name="Savage R."/>
            <person name="Osoegawa K."/>
            <person name="de Jong P."/>
            <person name="Lindberg D.R."/>
            <person name="Seaver E.C."/>
            <person name="Weisblat D.A."/>
            <person name="Putnam N.H."/>
            <person name="Grigoriev I.V."/>
            <person name="Rokhsar D.S."/>
        </authorList>
    </citation>
    <scope>NUCLEOTIDE SEQUENCE</scope>
    <source>
        <strain evidence="3">I ESC-2004</strain>
    </source>
</reference>
<organism evidence="1">
    <name type="scientific">Capitella teleta</name>
    <name type="common">Polychaete worm</name>
    <dbReference type="NCBI Taxonomy" id="283909"/>
    <lineage>
        <taxon>Eukaryota</taxon>
        <taxon>Metazoa</taxon>
        <taxon>Spiralia</taxon>
        <taxon>Lophotrochozoa</taxon>
        <taxon>Annelida</taxon>
        <taxon>Polychaeta</taxon>
        <taxon>Sedentaria</taxon>
        <taxon>Scolecida</taxon>
        <taxon>Capitellidae</taxon>
        <taxon>Capitella</taxon>
    </lineage>
</organism>
<dbReference type="EnsemblMetazoa" id="CapteT214115">
    <property type="protein sequence ID" value="CapteP214115"/>
    <property type="gene ID" value="CapteG214115"/>
</dbReference>
<evidence type="ECO:0000313" key="3">
    <source>
        <dbReference type="Proteomes" id="UP000014760"/>
    </source>
</evidence>
<name>R7TJX9_CAPTE</name>
<dbReference type="STRING" id="283909.R7TJX9"/>
<accession>R7TJX9</accession>
<keyword evidence="3" id="KW-1185">Reference proteome</keyword>
<dbReference type="HOGENOM" id="CLU_577765_0_0_1"/>
<evidence type="ECO:0000313" key="2">
    <source>
        <dbReference type="EnsemblMetazoa" id="CapteP214115"/>
    </source>
</evidence>
<dbReference type="AlphaFoldDB" id="R7TJX9"/>
<evidence type="ECO:0000313" key="1">
    <source>
        <dbReference type="EMBL" id="ELT94138.1"/>
    </source>
</evidence>